<dbReference type="Proteomes" id="UP000190787">
    <property type="component" value="Unassembled WGS sequence"/>
</dbReference>
<organism evidence="3 4">
    <name type="scientific">Thioclava sediminum</name>
    <dbReference type="NCBI Taxonomy" id="1915319"/>
    <lineage>
        <taxon>Bacteria</taxon>
        <taxon>Pseudomonadati</taxon>
        <taxon>Pseudomonadota</taxon>
        <taxon>Alphaproteobacteria</taxon>
        <taxon>Rhodobacterales</taxon>
        <taxon>Paracoccaceae</taxon>
        <taxon>Thioclava</taxon>
    </lineage>
</organism>
<comment type="caution">
    <text evidence="3">The sequence shown here is derived from an EMBL/GenBank/DDBJ whole genome shotgun (WGS) entry which is preliminary data.</text>
</comment>
<dbReference type="InterPro" id="IPR016047">
    <property type="entry name" value="M23ase_b-sheet_dom"/>
</dbReference>
<evidence type="ECO:0000313" key="3">
    <source>
        <dbReference type="EMBL" id="OOY25207.1"/>
    </source>
</evidence>
<dbReference type="Pfam" id="PF01551">
    <property type="entry name" value="Peptidase_M23"/>
    <property type="match status" value="1"/>
</dbReference>
<keyword evidence="1" id="KW-0732">Signal</keyword>
<accession>A0ABX3MZU3</accession>
<evidence type="ECO:0000259" key="2">
    <source>
        <dbReference type="Pfam" id="PF01551"/>
    </source>
</evidence>
<protein>
    <recommendedName>
        <fullName evidence="2">M23ase beta-sheet core domain-containing protein</fullName>
    </recommendedName>
</protein>
<sequence>MAGTFLSDAPKLEMPVECTLGQDCYIQNYVDRDPGSGVRDAGCGGLTYDGHKGTDFALLTEAQMQAGVQVIAAAPGRVIATRDGEPDGAYASGLTVSGKECGNGITIDLGHGWQTQYCHLREGSISVNRGDRVKAGEPLGLVGQSGQAEFPHLHLSLRHDDMVIDPFAPDLQDACATNATQTLWSAPITYRPSGWLDAGLTATVPRFEAVLAGAPLPPPRDTAPALILWGYGFGLRTGDTIGFEITGPDGISIRTTSEVDASKARFFRYVGKKAPPGGWPKGRYDGQITLSRDGAVIARRTLTARID</sequence>
<dbReference type="Gene3D" id="2.70.70.10">
    <property type="entry name" value="Glucose Permease (Domain IIA)"/>
    <property type="match status" value="1"/>
</dbReference>
<dbReference type="PANTHER" id="PTHR21666:SF289">
    <property type="entry name" value="L-ALA--D-GLU ENDOPEPTIDASE"/>
    <property type="match status" value="1"/>
</dbReference>
<gene>
    <name evidence="3" type="ORF">BMI91_01935</name>
</gene>
<feature type="domain" description="M23ase beta-sheet core" evidence="2">
    <location>
        <begin position="51"/>
        <end position="166"/>
    </location>
</feature>
<dbReference type="InterPro" id="IPR050570">
    <property type="entry name" value="Cell_wall_metabolism_enzyme"/>
</dbReference>
<dbReference type="InterPro" id="IPR011055">
    <property type="entry name" value="Dup_hybrid_motif"/>
</dbReference>
<dbReference type="EMBL" id="MPZV01000001">
    <property type="protein sequence ID" value="OOY25207.1"/>
    <property type="molecule type" value="Genomic_DNA"/>
</dbReference>
<dbReference type="CDD" id="cd12797">
    <property type="entry name" value="M23_peptidase"/>
    <property type="match status" value="1"/>
</dbReference>
<name>A0ABX3MZU3_9RHOB</name>
<proteinExistence type="predicted"/>
<dbReference type="SUPFAM" id="SSF51261">
    <property type="entry name" value="Duplicated hybrid motif"/>
    <property type="match status" value="1"/>
</dbReference>
<evidence type="ECO:0000313" key="4">
    <source>
        <dbReference type="Proteomes" id="UP000190787"/>
    </source>
</evidence>
<keyword evidence="4" id="KW-1185">Reference proteome</keyword>
<evidence type="ECO:0000256" key="1">
    <source>
        <dbReference type="ARBA" id="ARBA00022729"/>
    </source>
</evidence>
<reference evidence="3 4" key="1">
    <citation type="submission" date="2016-11" db="EMBL/GenBank/DDBJ databases">
        <title>A multilocus sequence analysis scheme for characterization of bacteria in the genus Thioclava.</title>
        <authorList>
            <person name="Liu Y."/>
            <person name="Shao Z."/>
        </authorList>
    </citation>
    <scope>NUCLEOTIDE SEQUENCE [LARGE SCALE GENOMIC DNA]</scope>
    <source>
        <strain evidence="3 4">TAW-CT134</strain>
    </source>
</reference>
<dbReference type="PANTHER" id="PTHR21666">
    <property type="entry name" value="PEPTIDASE-RELATED"/>
    <property type="match status" value="1"/>
</dbReference>